<gene>
    <name evidence="13" type="ORF">ISN45_Aa02g007480</name>
</gene>
<keyword evidence="4 9" id="KW-1133">Transmembrane helix</keyword>
<comment type="subcellular location">
    <subcellularLocation>
        <location evidence="1">Membrane</location>
        <topology evidence="1">Multi-pass membrane protein</topology>
    </subcellularLocation>
</comment>
<dbReference type="Proteomes" id="UP000694240">
    <property type="component" value="Chromosome 7"/>
</dbReference>
<evidence type="ECO:0000256" key="5">
    <source>
        <dbReference type="ARBA" id="ARBA00023043"/>
    </source>
</evidence>
<evidence type="ECO:0000259" key="12">
    <source>
        <dbReference type="Pfam" id="PF14244"/>
    </source>
</evidence>
<evidence type="ECO:0000256" key="6">
    <source>
        <dbReference type="ARBA" id="ARBA00023136"/>
    </source>
</evidence>
<evidence type="ECO:0000256" key="9">
    <source>
        <dbReference type="SAM" id="Phobius"/>
    </source>
</evidence>
<feature type="domain" description="PGG" evidence="11">
    <location>
        <begin position="1552"/>
        <end position="1660"/>
    </location>
</feature>
<proteinExistence type="predicted"/>
<keyword evidence="3" id="KW-0677">Repeat</keyword>
<dbReference type="InterPro" id="IPR029472">
    <property type="entry name" value="Copia-like_N"/>
</dbReference>
<feature type="compositionally biased region" description="Low complexity" evidence="8">
    <location>
        <begin position="540"/>
        <end position="557"/>
    </location>
</feature>
<dbReference type="CDD" id="cd09272">
    <property type="entry name" value="RNase_HI_RT_Ty1"/>
    <property type="match status" value="1"/>
</dbReference>
<name>A0A8T2BDQ4_9BRAS</name>
<dbReference type="InterPro" id="IPR026961">
    <property type="entry name" value="PGG_dom"/>
</dbReference>
<dbReference type="EMBL" id="JAEFBK010000007">
    <property type="protein sequence ID" value="KAG7585388.1"/>
    <property type="molecule type" value="Genomic_DNA"/>
</dbReference>
<evidence type="ECO:0000313" key="14">
    <source>
        <dbReference type="Proteomes" id="UP000694240"/>
    </source>
</evidence>
<protein>
    <submittedName>
        <fullName evidence="13">Ankyrin repeat</fullName>
    </submittedName>
</protein>
<dbReference type="GO" id="GO:0005886">
    <property type="term" value="C:plasma membrane"/>
    <property type="evidence" value="ECO:0007669"/>
    <property type="project" value="TreeGrafter"/>
</dbReference>
<dbReference type="PROSITE" id="PS50297">
    <property type="entry name" value="ANK_REP_REGION"/>
    <property type="match status" value="3"/>
</dbReference>
<accession>A0A8T2BDQ4</accession>
<evidence type="ECO:0000259" key="11">
    <source>
        <dbReference type="Pfam" id="PF13962"/>
    </source>
</evidence>
<feature type="transmembrane region" description="Helical" evidence="9">
    <location>
        <begin position="1560"/>
        <end position="1582"/>
    </location>
</feature>
<dbReference type="PANTHER" id="PTHR24186">
    <property type="entry name" value="PROTEIN PHOSPHATASE 1 REGULATORY SUBUNIT"/>
    <property type="match status" value="1"/>
</dbReference>
<feature type="repeat" description="ANK" evidence="7">
    <location>
        <begin position="1214"/>
        <end position="1246"/>
    </location>
</feature>
<evidence type="ECO:0000313" key="13">
    <source>
        <dbReference type="EMBL" id="KAG7585388.1"/>
    </source>
</evidence>
<reference evidence="13 14" key="1">
    <citation type="submission" date="2020-12" db="EMBL/GenBank/DDBJ databases">
        <title>Concerted genomic and epigenomic changes stabilize Arabidopsis allopolyploids.</title>
        <authorList>
            <person name="Chen Z."/>
        </authorList>
    </citation>
    <scope>NUCLEOTIDE SEQUENCE [LARGE SCALE GENOMIC DNA]</scope>
    <source>
        <strain evidence="13">Allo738</strain>
        <tissue evidence="13">Leaf</tissue>
    </source>
</reference>
<evidence type="ECO:0000256" key="4">
    <source>
        <dbReference type="ARBA" id="ARBA00022989"/>
    </source>
</evidence>
<keyword evidence="2 9" id="KW-0812">Transmembrane</keyword>
<feature type="repeat" description="ANK" evidence="7">
    <location>
        <begin position="1180"/>
        <end position="1203"/>
    </location>
</feature>
<keyword evidence="6 9" id="KW-0472">Membrane</keyword>
<dbReference type="PROSITE" id="PS50088">
    <property type="entry name" value="ANK_REPEAT"/>
    <property type="match status" value="4"/>
</dbReference>
<evidence type="ECO:0000256" key="7">
    <source>
        <dbReference type="PROSITE-ProRule" id="PRU00023"/>
    </source>
</evidence>
<evidence type="ECO:0000256" key="8">
    <source>
        <dbReference type="SAM" id="MobiDB-lite"/>
    </source>
</evidence>
<dbReference type="SMART" id="SM00248">
    <property type="entry name" value="ANK"/>
    <property type="match status" value="9"/>
</dbReference>
<organism evidence="13 14">
    <name type="scientific">Arabidopsis thaliana x Arabidopsis arenosa</name>
    <dbReference type="NCBI Taxonomy" id="1240361"/>
    <lineage>
        <taxon>Eukaryota</taxon>
        <taxon>Viridiplantae</taxon>
        <taxon>Streptophyta</taxon>
        <taxon>Embryophyta</taxon>
        <taxon>Tracheophyta</taxon>
        <taxon>Spermatophyta</taxon>
        <taxon>Magnoliopsida</taxon>
        <taxon>eudicotyledons</taxon>
        <taxon>Gunneridae</taxon>
        <taxon>Pentapetalae</taxon>
        <taxon>rosids</taxon>
        <taxon>malvids</taxon>
        <taxon>Brassicales</taxon>
        <taxon>Brassicaceae</taxon>
        <taxon>Camelineae</taxon>
        <taxon>Arabidopsis</taxon>
    </lineage>
</organism>
<feature type="transmembrane region" description="Helical" evidence="9">
    <location>
        <begin position="1668"/>
        <end position="1692"/>
    </location>
</feature>
<evidence type="ECO:0000259" key="10">
    <source>
        <dbReference type="Pfam" id="PF07727"/>
    </source>
</evidence>
<keyword evidence="14" id="KW-1185">Reference proteome</keyword>
<dbReference type="InterPro" id="IPR002110">
    <property type="entry name" value="Ankyrin_rpt"/>
</dbReference>
<feature type="repeat" description="ANK" evidence="7">
    <location>
        <begin position="1426"/>
        <end position="1448"/>
    </location>
</feature>
<dbReference type="FunFam" id="1.25.40.20:FF:000510">
    <property type="entry name" value="Ankyrin repeat family protein"/>
    <property type="match status" value="1"/>
</dbReference>
<dbReference type="Pfam" id="PF12796">
    <property type="entry name" value="Ank_2"/>
    <property type="match status" value="3"/>
</dbReference>
<evidence type="ECO:0000256" key="1">
    <source>
        <dbReference type="ARBA" id="ARBA00004141"/>
    </source>
</evidence>
<dbReference type="PANTHER" id="PTHR24186:SF46">
    <property type="entry name" value="PROTEIN ACCELERATED CELL DEATH 6-LIKE"/>
    <property type="match status" value="1"/>
</dbReference>
<sequence length="1731" mass="191701">MGTYVPPSTIPVVRPPINAGEQSRYQADHYENSYYLHNTDHAGLILVSDRLATASDFHSWRRSMLMALNVRNKLGFINGTISKPPEDHRDFGAWSRCNDIVSTWLMNSVDKKIGQSLLFIATAQGIWNNLASRFKQDDAPRIFDIEQKLSKIEQGSMDVSTYYTTLLTLWEEHRNHVELPICTCGRCECDAASKWETLQQRSRVTKFLMGLNEGFDQTRRHILMLKPIPSIEEAFNIVTQDERQRNVKPLTRVDNVAFQNSTPMMSDGEQAYVAAYNTVRPNQKPICTHCGKVGHTIQKCYKVHGYPPGMKMANSGYQYKTNPQLLVQPRMPMMQTPRMQYPTQMQMLPYANSMQKANAVAHVYAETNAYPSEGYSQASMVNPYGNYGTYPMPHITHGGNNLNLQDFTPQQIEQMISQFQAQVQVPEPAVTSSNPSPLVTATVSEHGLMAETSTSGITIPFPSTSLKYENSNLTFQNHILSSIQRFLPSDAWIIDSGASSHVCSDLAMFRELRPVSGVTVTLPNETMPLIDEDSLVPTVSNNTNAASNNASSSSSSALPSTRIPNTTVTLDLGLNTVPIARSKRTTKAPSYLSEYHCSLVPSISTLPPTNSLPNTIPSCSSISAITPISNTSSSSPKKTTPYPISSVISYDKYTPIFQSYILAYNTETEPKTFSQAMKSEKWTKAADEELHALELNKTWIVESLPPGKNVVGCKWVFTIKYNPDGTVERYKARLVAQGFTQQEGIDFLDTFSPVAKLTSVKLMLGLAAAKGWTLTQMDVSNAFLHGELDEEIFMSLPQGYTPPLNTELPPNPVCRLLKSLYGLKQASRQWYKRFSSVLLGANFIQSPADNTLFVKVSSGSFIAVLVYVDDIMIASNDDIAVETLKTLLRSEFKIKDLGPARFFLGLEISRSSKGISVCQRKYAQNLLEDAGLLGCKPSYIPMDPTLHLVKDMGTPLPNPTSYRELIGRLLYLTITRPDITYAVHQLSQFISAPSDIHLQAAHKVLRYIKANPGQGLMYSVDAEICLNGFSDADWAACKDTRRSITGFCIYLGTSLISWKSKKQAVASRSSTESEYRSMAQATCEIIWLQQLLKDLHVKVTCPAKLPDVHLDRRVAEKHPAISSYNVISTPSLDLSTLFDETSETMPMDPKTMAAVRAGKDNYLRNNNSYIRVAPTLVNDHGNTILHLAASSGHASIVRYIIKKCPGLLMKTNLMGEVALHVAAGAGHLDVVWNLIDFINDISCTDLGVAKRIYFAKNKNQDTALHVALKGKHLVVASYLVSAEKSLSFIANSDGFSPLYLAVEAGQADLVTTMCHQTNELSSKVGGRSIVHAALKAKRKDILAAILSKDASLINLRDEGRTSLSFGASIGYHQGFCYLLDKDPHKVYVSDDDGLFPIHMAAKYGHVQIIEEILKRCPEALELLDVDGQNILHVAAKYGKLEVIKFILRCCKDKNKKRLINEQDVNGNTPLHLATTNWHPKVVSMFTWDHRVDLKKTNYNGLTALDVAEENIDSSYIFHQRLTWMALINAGAPKSSIPITENLRSFKKPDGGKYKDRVNTLLLVATLVATMTFTAGFTLPGGYNDSFPHLGMAVLAKRTAFQVFLVCDTLALYSSIITIVALIWAQLGDLSIILKAFSIALPFLGLALTSMSIAFMAGTYAAVSHLPLLGYFVLGIGIIFLLVLLLLLVPYVSPYAHSQPLLRHIFYYPYFLKLLAAGDNKNLVGVYTASDE</sequence>
<feature type="transmembrane region" description="Helical" evidence="9">
    <location>
        <begin position="1636"/>
        <end position="1662"/>
    </location>
</feature>
<dbReference type="Pfam" id="PF13962">
    <property type="entry name" value="PGG"/>
    <property type="match status" value="1"/>
</dbReference>
<evidence type="ECO:0000256" key="2">
    <source>
        <dbReference type="ARBA" id="ARBA00022692"/>
    </source>
</evidence>
<feature type="domain" description="Reverse transcriptase Ty1/copia-type" evidence="10">
    <location>
        <begin position="696"/>
        <end position="942"/>
    </location>
</feature>
<feature type="repeat" description="ANK" evidence="7">
    <location>
        <begin position="1392"/>
        <end position="1415"/>
    </location>
</feature>
<feature type="transmembrane region" description="Helical" evidence="9">
    <location>
        <begin position="1602"/>
        <end position="1624"/>
    </location>
</feature>
<feature type="domain" description="Retrotransposon Copia-like N-terminal" evidence="12">
    <location>
        <begin position="37"/>
        <end position="85"/>
    </location>
</feature>
<dbReference type="Pfam" id="PF07727">
    <property type="entry name" value="RVT_2"/>
    <property type="match status" value="1"/>
</dbReference>
<keyword evidence="5 7" id="KW-0040">ANK repeat</keyword>
<dbReference type="Pfam" id="PF14244">
    <property type="entry name" value="Retrotran_gag_3"/>
    <property type="match status" value="1"/>
</dbReference>
<comment type="caution">
    <text evidence="13">The sequence shown here is derived from an EMBL/GenBank/DDBJ whole genome shotgun (WGS) entry which is preliminary data.</text>
</comment>
<feature type="region of interest" description="Disordered" evidence="8">
    <location>
        <begin position="540"/>
        <end position="562"/>
    </location>
</feature>
<dbReference type="Pfam" id="PF00023">
    <property type="entry name" value="Ank"/>
    <property type="match status" value="1"/>
</dbReference>
<dbReference type="InterPro" id="IPR013103">
    <property type="entry name" value="RVT_2"/>
</dbReference>
<evidence type="ECO:0000256" key="3">
    <source>
        <dbReference type="ARBA" id="ARBA00022737"/>
    </source>
</evidence>